<accession>A0A1T8KPC9</accession>
<dbReference type="Proteomes" id="UP000190074">
    <property type="component" value="Unassembled WGS sequence"/>
</dbReference>
<evidence type="ECO:0000313" key="1">
    <source>
        <dbReference type="EMBL" id="SKL84321.1"/>
    </source>
</evidence>
<reference evidence="1 2" key="1">
    <citation type="submission" date="2016-11" db="EMBL/GenBank/DDBJ databases">
        <authorList>
            <consortium name="Pathogen Informatics"/>
        </authorList>
    </citation>
    <scope>NUCLEOTIDE SEQUENCE [LARGE SCALE GENOMIC DNA]</scope>
    <source>
        <strain evidence="1 2">911</strain>
    </source>
</reference>
<sequence>MTAARQLRTLFPQPPDTDVDVLRWLARESFELTAAAEGLHIVEYRASTVPPESIPRAAQDHLELPIEAYTWHEFVAYAERLEAADPDPVCGYCPHPPHKAKECGGEATPWLAPPVDGEPAPQCPCAVDSDPAPVEQPTVNA</sequence>
<protein>
    <submittedName>
        <fullName evidence="1">Uncharacterized protein</fullName>
    </submittedName>
</protein>
<organism evidence="1 2">
    <name type="scientific">Mycobacteroides abscessus subsp. massiliense</name>
    <dbReference type="NCBI Taxonomy" id="1962118"/>
    <lineage>
        <taxon>Bacteria</taxon>
        <taxon>Bacillati</taxon>
        <taxon>Actinomycetota</taxon>
        <taxon>Actinomycetes</taxon>
        <taxon>Mycobacteriales</taxon>
        <taxon>Mycobacteriaceae</taxon>
        <taxon>Mycobacteroides</taxon>
        <taxon>Mycobacteroides abscessus</taxon>
    </lineage>
</organism>
<dbReference type="EMBL" id="FVGW01000002">
    <property type="protein sequence ID" value="SKL84321.1"/>
    <property type="molecule type" value="Genomic_DNA"/>
</dbReference>
<proteinExistence type="predicted"/>
<name>A0A1T8KPC9_9MYCO</name>
<evidence type="ECO:0000313" key="2">
    <source>
        <dbReference type="Proteomes" id="UP000190074"/>
    </source>
</evidence>
<gene>
    <name evidence="1" type="ORF">SAMEA2259716_01820</name>
</gene>
<dbReference type="AlphaFoldDB" id="A0A1T8KPC9"/>
<dbReference type="RefSeq" id="WP_079626583.1">
    <property type="nucleotide sequence ID" value="NZ_FVGW01000002.1"/>
</dbReference>